<reference evidence="1" key="1">
    <citation type="journal article" date="2014" name="Front. Microbiol.">
        <title>High frequency of phylogenetically diverse reductive dehalogenase-homologous genes in deep subseafloor sedimentary metagenomes.</title>
        <authorList>
            <person name="Kawai M."/>
            <person name="Futagami T."/>
            <person name="Toyoda A."/>
            <person name="Takaki Y."/>
            <person name="Nishi S."/>
            <person name="Hori S."/>
            <person name="Arai W."/>
            <person name="Tsubouchi T."/>
            <person name="Morono Y."/>
            <person name="Uchiyama I."/>
            <person name="Ito T."/>
            <person name="Fujiyama A."/>
            <person name="Inagaki F."/>
            <person name="Takami H."/>
        </authorList>
    </citation>
    <scope>NUCLEOTIDE SEQUENCE</scope>
    <source>
        <strain evidence="1">Expedition CK06-06</strain>
    </source>
</reference>
<sequence length="50" mass="5502">MTWVEKHKPKSFNDVVGQENLGKLRYAIVNKKPVILSGKTGIGKTSAVYA</sequence>
<proteinExistence type="predicted"/>
<protein>
    <submittedName>
        <fullName evidence="1">Uncharacterized protein</fullName>
    </submittedName>
</protein>
<feature type="non-terminal residue" evidence="1">
    <location>
        <position position="50"/>
    </location>
</feature>
<dbReference type="InterPro" id="IPR027417">
    <property type="entry name" value="P-loop_NTPase"/>
</dbReference>
<evidence type="ECO:0000313" key="1">
    <source>
        <dbReference type="EMBL" id="GAF87918.1"/>
    </source>
</evidence>
<dbReference type="AlphaFoldDB" id="X0T346"/>
<dbReference type="EMBL" id="BARS01017844">
    <property type="protein sequence ID" value="GAF87918.1"/>
    <property type="molecule type" value="Genomic_DNA"/>
</dbReference>
<organism evidence="1">
    <name type="scientific">marine sediment metagenome</name>
    <dbReference type="NCBI Taxonomy" id="412755"/>
    <lineage>
        <taxon>unclassified sequences</taxon>
        <taxon>metagenomes</taxon>
        <taxon>ecological metagenomes</taxon>
    </lineage>
</organism>
<dbReference type="SUPFAM" id="SSF52540">
    <property type="entry name" value="P-loop containing nucleoside triphosphate hydrolases"/>
    <property type="match status" value="1"/>
</dbReference>
<comment type="caution">
    <text evidence="1">The sequence shown here is derived from an EMBL/GenBank/DDBJ whole genome shotgun (WGS) entry which is preliminary data.</text>
</comment>
<gene>
    <name evidence="1" type="ORF">S01H1_29121</name>
</gene>
<dbReference type="Gene3D" id="3.40.50.300">
    <property type="entry name" value="P-loop containing nucleotide triphosphate hydrolases"/>
    <property type="match status" value="1"/>
</dbReference>
<name>X0T346_9ZZZZ</name>
<accession>X0T346</accession>